<reference evidence="2" key="1">
    <citation type="submission" date="2022-01" db="EMBL/GenBank/DDBJ databases">
        <title>Paenibacillus spongiae sp. nov., isolated from marine sponge.</title>
        <authorList>
            <person name="Li Z."/>
            <person name="Zhang M."/>
        </authorList>
    </citation>
    <scope>NUCLEOTIDE SEQUENCE</scope>
    <source>
        <strain evidence="2">PHS-Z3</strain>
    </source>
</reference>
<dbReference type="Proteomes" id="UP001057877">
    <property type="component" value="Chromosome"/>
</dbReference>
<accession>A0ABY5S762</accession>
<protein>
    <submittedName>
        <fullName evidence="2">Cache domain-containing protein</fullName>
    </submittedName>
</protein>
<dbReference type="RefSeq" id="WP_258385834.1">
    <property type="nucleotide sequence ID" value="NZ_CP091430.1"/>
</dbReference>
<evidence type="ECO:0000256" key="1">
    <source>
        <dbReference type="SAM" id="Phobius"/>
    </source>
</evidence>
<evidence type="ECO:0000313" key="2">
    <source>
        <dbReference type="EMBL" id="UVI29747.1"/>
    </source>
</evidence>
<name>A0ABY5S762_9BACL</name>
<sequence length="308" mass="34243">MFALLSRRIIVTLMTTAIIGVTIVGAVSYYFSAYLIRSEFSSIVSHFYDTSAGNLTRFLTYTEETVKVIANNATVMSAIRSPGYMTEVSEVLNGMVYNLNADIRGAAIYSLQGYTYTPTNYSDIPSLEQLRANPDFERFYTDPSSRGEWMYRDGADLSYYALRYAKDGILSYVMKIPENAEQPLAILVADIDGTKLAQYFQTTNALFRSAAIDIQRIERKPAHSGPVAAENDTSVVIRSLVHDSNIALTLSVPLANAKEPLQELRWTIGLLALLSAAAAAYAFRRLRSAIVRPLALLYKKMRRFSSSA</sequence>
<keyword evidence="1" id="KW-0472">Membrane</keyword>
<gene>
    <name evidence="2" type="ORF">L1F29_30800</name>
</gene>
<keyword evidence="1" id="KW-1133">Transmembrane helix</keyword>
<keyword evidence="1" id="KW-0812">Transmembrane</keyword>
<proteinExistence type="predicted"/>
<feature type="transmembrane region" description="Helical" evidence="1">
    <location>
        <begin position="264"/>
        <end position="283"/>
    </location>
</feature>
<dbReference type="EMBL" id="CP091430">
    <property type="protein sequence ID" value="UVI29747.1"/>
    <property type="molecule type" value="Genomic_DNA"/>
</dbReference>
<keyword evidence="3" id="KW-1185">Reference proteome</keyword>
<feature type="transmembrane region" description="Helical" evidence="1">
    <location>
        <begin position="9"/>
        <end position="31"/>
    </location>
</feature>
<organism evidence="2 3">
    <name type="scientific">Paenibacillus spongiae</name>
    <dbReference type="NCBI Taxonomy" id="2909671"/>
    <lineage>
        <taxon>Bacteria</taxon>
        <taxon>Bacillati</taxon>
        <taxon>Bacillota</taxon>
        <taxon>Bacilli</taxon>
        <taxon>Bacillales</taxon>
        <taxon>Paenibacillaceae</taxon>
        <taxon>Paenibacillus</taxon>
    </lineage>
</organism>
<evidence type="ECO:0000313" key="3">
    <source>
        <dbReference type="Proteomes" id="UP001057877"/>
    </source>
</evidence>